<name>A0A917ACW3_9RHOB</name>
<dbReference type="Proteomes" id="UP000612855">
    <property type="component" value="Unassembled WGS sequence"/>
</dbReference>
<protein>
    <recommendedName>
        <fullName evidence="4">HTH gntR-type domain-containing protein</fullName>
    </recommendedName>
</protein>
<dbReference type="Pfam" id="PF00392">
    <property type="entry name" value="GntR"/>
    <property type="match status" value="1"/>
</dbReference>
<feature type="domain" description="HTH gntR-type" evidence="4">
    <location>
        <begin position="34"/>
        <end position="101"/>
    </location>
</feature>
<dbReference type="SUPFAM" id="SSF46785">
    <property type="entry name" value="Winged helix' DNA-binding domain"/>
    <property type="match status" value="1"/>
</dbReference>
<evidence type="ECO:0000259" key="4">
    <source>
        <dbReference type="PROSITE" id="PS50949"/>
    </source>
</evidence>
<sequence length="260" mass="28750">MAPRTKPVTAALSEVAAARSEPVSAGVRRLRRPLTTAEQIADAVGAMIVEGRLSAGERIGEEKLADFYRVSRGPVRDAFRILEKRRLVEIIPRRGAFVRPVTRDSIADLFNVRNALAGMAAATVARRVAADPGGNVMLKIDRRLDQLRGMAEIADCAPLDYSFQMTRIVYTIIATSGNQLLLEIWSELNDHTFWTAIWKTPQDALTRAERRKRLAQIERGIAAIHSGDPQAAEADTRLWLDLIRDRVLSNLSSSSPSGLR</sequence>
<dbReference type="EMBL" id="BMFJ01000002">
    <property type="protein sequence ID" value="GGE41781.1"/>
    <property type="molecule type" value="Genomic_DNA"/>
</dbReference>
<evidence type="ECO:0000256" key="1">
    <source>
        <dbReference type="ARBA" id="ARBA00023015"/>
    </source>
</evidence>
<dbReference type="InterPro" id="IPR011711">
    <property type="entry name" value="GntR_C"/>
</dbReference>
<keyword evidence="1" id="KW-0805">Transcription regulation</keyword>
<dbReference type="InterPro" id="IPR000524">
    <property type="entry name" value="Tscrpt_reg_HTH_GntR"/>
</dbReference>
<reference evidence="6" key="1">
    <citation type="journal article" date="2019" name="Int. J. Syst. Evol. Microbiol.">
        <title>The Global Catalogue of Microorganisms (GCM) 10K type strain sequencing project: providing services to taxonomists for standard genome sequencing and annotation.</title>
        <authorList>
            <consortium name="The Broad Institute Genomics Platform"/>
            <consortium name="The Broad Institute Genome Sequencing Center for Infectious Disease"/>
            <person name="Wu L."/>
            <person name="Ma J."/>
        </authorList>
    </citation>
    <scope>NUCLEOTIDE SEQUENCE [LARGE SCALE GENOMIC DNA]</scope>
    <source>
        <strain evidence="6">CGMCC 1.12664</strain>
    </source>
</reference>
<keyword evidence="6" id="KW-1185">Reference proteome</keyword>
<evidence type="ECO:0000256" key="3">
    <source>
        <dbReference type="ARBA" id="ARBA00023163"/>
    </source>
</evidence>
<evidence type="ECO:0000313" key="5">
    <source>
        <dbReference type="EMBL" id="GGE41781.1"/>
    </source>
</evidence>
<proteinExistence type="predicted"/>
<evidence type="ECO:0000256" key="2">
    <source>
        <dbReference type="ARBA" id="ARBA00023125"/>
    </source>
</evidence>
<dbReference type="Gene3D" id="1.10.10.10">
    <property type="entry name" value="Winged helix-like DNA-binding domain superfamily/Winged helix DNA-binding domain"/>
    <property type="match status" value="1"/>
</dbReference>
<dbReference type="CDD" id="cd07377">
    <property type="entry name" value="WHTH_GntR"/>
    <property type="match status" value="1"/>
</dbReference>
<dbReference type="InterPro" id="IPR036388">
    <property type="entry name" value="WH-like_DNA-bd_sf"/>
</dbReference>
<dbReference type="SMART" id="SM00345">
    <property type="entry name" value="HTH_GNTR"/>
    <property type="match status" value="1"/>
</dbReference>
<dbReference type="PANTHER" id="PTHR43537:SF24">
    <property type="entry name" value="GLUCONATE OPERON TRANSCRIPTIONAL REPRESSOR"/>
    <property type="match status" value="1"/>
</dbReference>
<accession>A0A917ACW3</accession>
<keyword evidence="2" id="KW-0238">DNA-binding</keyword>
<dbReference type="Gene3D" id="1.20.120.530">
    <property type="entry name" value="GntR ligand-binding domain-like"/>
    <property type="match status" value="1"/>
</dbReference>
<dbReference type="RefSeq" id="WP_188478798.1">
    <property type="nucleotide sequence ID" value="NZ_BMFJ01000002.1"/>
</dbReference>
<dbReference type="GO" id="GO:0003677">
    <property type="term" value="F:DNA binding"/>
    <property type="evidence" value="ECO:0007669"/>
    <property type="project" value="UniProtKB-KW"/>
</dbReference>
<dbReference type="PANTHER" id="PTHR43537">
    <property type="entry name" value="TRANSCRIPTIONAL REGULATOR, GNTR FAMILY"/>
    <property type="match status" value="1"/>
</dbReference>
<gene>
    <name evidence="5" type="ORF">GCM10011360_31570</name>
</gene>
<dbReference type="SUPFAM" id="SSF48008">
    <property type="entry name" value="GntR ligand-binding domain-like"/>
    <property type="match status" value="1"/>
</dbReference>
<dbReference type="InterPro" id="IPR036390">
    <property type="entry name" value="WH_DNA-bd_sf"/>
</dbReference>
<dbReference type="AlphaFoldDB" id="A0A917ACW3"/>
<comment type="caution">
    <text evidence="5">The sequence shown here is derived from an EMBL/GenBank/DDBJ whole genome shotgun (WGS) entry which is preliminary data.</text>
</comment>
<dbReference type="Pfam" id="PF07729">
    <property type="entry name" value="FCD"/>
    <property type="match status" value="1"/>
</dbReference>
<evidence type="ECO:0000313" key="6">
    <source>
        <dbReference type="Proteomes" id="UP000612855"/>
    </source>
</evidence>
<dbReference type="GO" id="GO:0003700">
    <property type="term" value="F:DNA-binding transcription factor activity"/>
    <property type="evidence" value="ECO:0007669"/>
    <property type="project" value="InterPro"/>
</dbReference>
<dbReference type="PROSITE" id="PS50949">
    <property type="entry name" value="HTH_GNTR"/>
    <property type="match status" value="1"/>
</dbReference>
<organism evidence="5 6">
    <name type="scientific">Primorskyibacter flagellatus</name>
    <dbReference type="NCBI Taxonomy" id="1387277"/>
    <lineage>
        <taxon>Bacteria</taxon>
        <taxon>Pseudomonadati</taxon>
        <taxon>Pseudomonadota</taxon>
        <taxon>Alphaproteobacteria</taxon>
        <taxon>Rhodobacterales</taxon>
        <taxon>Roseobacteraceae</taxon>
        <taxon>Primorskyibacter</taxon>
    </lineage>
</organism>
<keyword evidence="3" id="KW-0804">Transcription</keyword>
<dbReference type="InterPro" id="IPR008920">
    <property type="entry name" value="TF_FadR/GntR_C"/>
</dbReference>